<dbReference type="PANTHER" id="PTHR36928">
    <property type="entry name" value="PHOSPHATASE YCDX-RELATED"/>
    <property type="match status" value="1"/>
</dbReference>
<name>A0A1M6UZH9_9BACT</name>
<proteinExistence type="predicted"/>
<dbReference type="SUPFAM" id="SSF89550">
    <property type="entry name" value="PHP domain-like"/>
    <property type="match status" value="1"/>
</dbReference>
<dbReference type="AlphaFoldDB" id="A0A1M6UZH9"/>
<dbReference type="InterPro" id="IPR016195">
    <property type="entry name" value="Pol/histidinol_Pase-like"/>
</dbReference>
<feature type="domain" description="Helix-hairpin-helix DNA-binding motif class 1" evidence="4">
    <location>
        <begin position="90"/>
        <end position="109"/>
    </location>
</feature>
<evidence type="ECO:0000259" key="4">
    <source>
        <dbReference type="SMART" id="SM00278"/>
    </source>
</evidence>
<feature type="domain" description="DNA-directed DNA polymerase X" evidence="6">
    <location>
        <begin position="1"/>
        <end position="297"/>
    </location>
</feature>
<dbReference type="SUPFAM" id="SSF47802">
    <property type="entry name" value="DNA polymerase beta, N-terminal domain-like"/>
    <property type="match status" value="1"/>
</dbReference>
<reference evidence="7 8" key="1">
    <citation type="submission" date="2016-11" db="EMBL/GenBank/DDBJ databases">
        <authorList>
            <person name="Jaros S."/>
            <person name="Januszkiewicz K."/>
            <person name="Wedrychowicz H."/>
        </authorList>
    </citation>
    <scope>NUCLEOTIDE SEQUENCE [LARGE SCALE GENOMIC DNA]</scope>
    <source>
        <strain evidence="7 8">DSM 27406</strain>
    </source>
</reference>
<dbReference type="InterPro" id="IPR037160">
    <property type="entry name" value="DNA_Pol_thumb_sf"/>
</dbReference>
<dbReference type="SUPFAM" id="SSF81301">
    <property type="entry name" value="Nucleotidyltransferase"/>
    <property type="match status" value="1"/>
</dbReference>
<dbReference type="InterPro" id="IPR047967">
    <property type="entry name" value="PolX_PHP"/>
</dbReference>
<dbReference type="EMBL" id="FRBL01000001">
    <property type="protein sequence ID" value="SHK74667.1"/>
    <property type="molecule type" value="Genomic_DNA"/>
</dbReference>
<dbReference type="Pfam" id="PF14716">
    <property type="entry name" value="HHH_8"/>
    <property type="match status" value="1"/>
</dbReference>
<protein>
    <submittedName>
        <fullName evidence="7">DNA polymerase (Family 10)</fullName>
    </submittedName>
</protein>
<sequence>MDNYAIADNFALLSKLMDIHGENSFKAKSFASAAFTIEKLPAQLKDTPPDQIFKIKGIGESTGKAILEMLEKQQFALLDHYIEVTPPGILEIMKIKGLGPKKIATIWKELEVESMGELLYACNENRLLLLKGFGQKTQENVKQNIEFYLSNKHRFLYAEVEKIGKDLEKQLQTLFAPAPVSLTGAFRRNAVIIDEIEVLIAASTNNIQEQLSLLPGFHLEASNDTHLVWTNEEKVKVITHSCMQAAFYSQLFLTTGSAAFIDKFNANGGHTAIEGAASEEEIFSKADMDYILPCLREGIHEIEQARSRQLPQLIQPEDIKGIIHSHSQWSDGLNTLEEMATAARKQGFEYLVISDHSRSAFYANGLNVERVLAQQSQIDELNTKMAPFKIFKSIEADILNDGNLDYPDEILATFDMVIASVHSTLKMTEEKAMARLLKAIENPYTTILGHMTGRLLLSRNGYPVDHKKIIDACAANNVVIELNAHPRRLDIDWTWLHYAIEKNVLISIDPDAHSVEGFHDTYYGTLAAQKGGITKANNLSSFSVDMLNTFLSERKKQKNLIS</sequence>
<dbReference type="GO" id="GO:0005829">
    <property type="term" value="C:cytosol"/>
    <property type="evidence" value="ECO:0007669"/>
    <property type="project" value="TreeGrafter"/>
</dbReference>
<dbReference type="InterPro" id="IPR003141">
    <property type="entry name" value="Pol/His_phosphatase_N"/>
</dbReference>
<feature type="domain" description="Helix-hairpin-helix DNA-binding motif class 1" evidence="4">
    <location>
        <begin position="50"/>
        <end position="69"/>
    </location>
</feature>
<dbReference type="GO" id="GO:0042578">
    <property type="term" value="F:phosphoric ester hydrolase activity"/>
    <property type="evidence" value="ECO:0007669"/>
    <property type="project" value="TreeGrafter"/>
</dbReference>
<dbReference type="InterPro" id="IPR022311">
    <property type="entry name" value="PolX-like"/>
</dbReference>
<dbReference type="PANTHER" id="PTHR36928:SF1">
    <property type="entry name" value="PHOSPHATASE YCDX-RELATED"/>
    <property type="match status" value="1"/>
</dbReference>
<dbReference type="InterPro" id="IPR027421">
    <property type="entry name" value="DNA_pol_lamdba_lyase_dom_sf"/>
</dbReference>
<gene>
    <name evidence="7" type="ORF">SAMN05444266_1017</name>
</gene>
<dbReference type="GO" id="GO:0003887">
    <property type="term" value="F:DNA-directed DNA polymerase activity"/>
    <property type="evidence" value="ECO:0007669"/>
    <property type="project" value="InterPro"/>
</dbReference>
<dbReference type="InterPro" id="IPR010996">
    <property type="entry name" value="HHH_MUS81"/>
</dbReference>
<dbReference type="RefSeq" id="WP_073076836.1">
    <property type="nucleotide sequence ID" value="NZ_FRBL01000001.1"/>
</dbReference>
<dbReference type="Pfam" id="PF02811">
    <property type="entry name" value="PHP"/>
    <property type="match status" value="1"/>
</dbReference>
<dbReference type="CDD" id="cd07436">
    <property type="entry name" value="PHP_PolX"/>
    <property type="match status" value="1"/>
</dbReference>
<dbReference type="PIRSF" id="PIRSF005047">
    <property type="entry name" value="UCP005047_YshC"/>
    <property type="match status" value="1"/>
</dbReference>
<keyword evidence="2" id="KW-0237">DNA synthesis</keyword>
<evidence type="ECO:0000256" key="2">
    <source>
        <dbReference type="ARBA" id="ARBA00022634"/>
    </source>
</evidence>
<dbReference type="Gene3D" id="1.10.150.20">
    <property type="entry name" value="5' to 3' exonuclease, C-terminal subdomain"/>
    <property type="match status" value="1"/>
</dbReference>
<evidence type="ECO:0000259" key="5">
    <source>
        <dbReference type="SMART" id="SM00481"/>
    </source>
</evidence>
<feature type="domain" description="Polymerase/histidinol phosphatase N-terminal" evidence="5">
    <location>
        <begin position="321"/>
        <end position="400"/>
    </location>
</feature>
<dbReference type="STRING" id="1419482.SAMN05444266_1017"/>
<dbReference type="SMART" id="SM00278">
    <property type="entry name" value="HhH1"/>
    <property type="match status" value="3"/>
</dbReference>
<evidence type="ECO:0000313" key="8">
    <source>
        <dbReference type="Proteomes" id="UP000184420"/>
    </source>
</evidence>
<evidence type="ECO:0000256" key="3">
    <source>
        <dbReference type="ARBA" id="ARBA00022705"/>
    </source>
</evidence>
<organism evidence="7 8">
    <name type="scientific">Chitinophaga jiangningensis</name>
    <dbReference type="NCBI Taxonomy" id="1419482"/>
    <lineage>
        <taxon>Bacteria</taxon>
        <taxon>Pseudomonadati</taxon>
        <taxon>Bacteroidota</taxon>
        <taxon>Chitinophagia</taxon>
        <taxon>Chitinophagales</taxon>
        <taxon>Chitinophagaceae</taxon>
        <taxon>Chitinophaga</taxon>
    </lineage>
</organism>
<evidence type="ECO:0000313" key="7">
    <source>
        <dbReference type="EMBL" id="SHK74667.1"/>
    </source>
</evidence>
<dbReference type="InterPro" id="IPR043519">
    <property type="entry name" value="NT_sf"/>
</dbReference>
<dbReference type="GO" id="GO:0006281">
    <property type="term" value="P:DNA repair"/>
    <property type="evidence" value="ECO:0007669"/>
    <property type="project" value="InterPro"/>
</dbReference>
<dbReference type="InterPro" id="IPR050243">
    <property type="entry name" value="PHP_phosphatase"/>
</dbReference>
<dbReference type="GO" id="GO:0003677">
    <property type="term" value="F:DNA binding"/>
    <property type="evidence" value="ECO:0007669"/>
    <property type="project" value="InterPro"/>
</dbReference>
<dbReference type="Proteomes" id="UP000184420">
    <property type="component" value="Unassembled WGS sequence"/>
</dbReference>
<dbReference type="InterPro" id="IPR003583">
    <property type="entry name" value="Hlx-hairpin-Hlx_DNA-bd_motif"/>
</dbReference>
<evidence type="ECO:0000259" key="6">
    <source>
        <dbReference type="SMART" id="SM00483"/>
    </source>
</evidence>
<dbReference type="InterPro" id="IPR002054">
    <property type="entry name" value="DNA-dir_DNA_pol_X"/>
</dbReference>
<evidence type="ECO:0000256" key="1">
    <source>
        <dbReference type="ARBA" id="ARBA00001946"/>
    </source>
</evidence>
<dbReference type="SMART" id="SM00481">
    <property type="entry name" value="POLIIIAc"/>
    <property type="match status" value="1"/>
</dbReference>
<dbReference type="Gene3D" id="3.20.20.140">
    <property type="entry name" value="Metal-dependent hydrolases"/>
    <property type="match status" value="1"/>
</dbReference>
<feature type="domain" description="Helix-hairpin-helix DNA-binding motif class 1" evidence="4">
    <location>
        <begin position="125"/>
        <end position="144"/>
    </location>
</feature>
<comment type="cofactor">
    <cofactor evidence="1">
        <name>Mg(2+)</name>
        <dbReference type="ChEBI" id="CHEBI:18420"/>
    </cofactor>
</comment>
<dbReference type="OrthoDB" id="9808747at2"/>
<dbReference type="SMART" id="SM00483">
    <property type="entry name" value="POLXc"/>
    <property type="match status" value="1"/>
</dbReference>
<dbReference type="GO" id="GO:0008270">
    <property type="term" value="F:zinc ion binding"/>
    <property type="evidence" value="ECO:0007669"/>
    <property type="project" value="TreeGrafter"/>
</dbReference>
<keyword evidence="3" id="KW-0235">DNA replication</keyword>
<dbReference type="Pfam" id="PF14520">
    <property type="entry name" value="HHH_5"/>
    <property type="match status" value="1"/>
</dbReference>
<dbReference type="Gene3D" id="1.10.150.110">
    <property type="entry name" value="DNA polymerase beta, N-terminal domain-like"/>
    <property type="match status" value="1"/>
</dbReference>
<dbReference type="InterPro" id="IPR004013">
    <property type="entry name" value="PHP_dom"/>
</dbReference>
<accession>A0A1M6UZH9</accession>
<dbReference type="Gene3D" id="3.30.210.10">
    <property type="entry name" value="DNA polymerase, thumb domain"/>
    <property type="match status" value="1"/>
</dbReference>
<keyword evidence="8" id="KW-1185">Reference proteome</keyword>